<dbReference type="InParanoid" id="A0A6M4HAL8"/>
<dbReference type="Proteomes" id="UP000503096">
    <property type="component" value="Chromosome"/>
</dbReference>
<organism evidence="2 3">
    <name type="scientific">Usitatibacter palustris</name>
    <dbReference type="NCBI Taxonomy" id="2732487"/>
    <lineage>
        <taxon>Bacteria</taxon>
        <taxon>Pseudomonadati</taxon>
        <taxon>Pseudomonadota</taxon>
        <taxon>Betaproteobacteria</taxon>
        <taxon>Nitrosomonadales</taxon>
        <taxon>Usitatibacteraceae</taxon>
        <taxon>Usitatibacter</taxon>
    </lineage>
</organism>
<dbReference type="SUPFAM" id="SSF52096">
    <property type="entry name" value="ClpP/crotonase"/>
    <property type="match status" value="1"/>
</dbReference>
<sequence length="266" mass="29450">MKHGVILGVMAAMFALPLAATALPKPKCSVEVKGGADPENALVSFLGPISPERVETFIRAIDPKGATKLVINSSGGDGAAGLKFGRWVWEHKLDVEVQGLCVSACANYVFPAGQKKIICPGSLVLWHGSMEQKDVRALVNQYEGMLLRIYTGPSPVTEVERQFLEDKRLHFNSARELRELQGRLYDDLQVNEYITRLGQEPVDFGIDMWTVTPRVMQRFGILNVDAPEGYGTLAYMRKSPVGPFLLGGRYLTFDLDNQERVTRVVP</sequence>
<keyword evidence="3" id="KW-1185">Reference proteome</keyword>
<gene>
    <name evidence="2" type="ORF">DSM104440_01903</name>
</gene>
<dbReference type="InterPro" id="IPR029045">
    <property type="entry name" value="ClpP/crotonase-like_dom_sf"/>
</dbReference>
<dbReference type="KEGG" id="upl:DSM104440_01903"/>
<reference evidence="2 3" key="1">
    <citation type="submission" date="2020-04" db="EMBL/GenBank/DDBJ databases">
        <title>Usitatibacter rugosus gen. nov., sp. nov. and Usitatibacter palustris sp. nov., novel members of Usitatibacteraceae fam. nov. within the order Nitrosomonadales isolated from soil.</title>
        <authorList>
            <person name="Huber K.J."/>
            <person name="Neumann-Schaal M."/>
            <person name="Geppert A."/>
            <person name="Luckner M."/>
            <person name="Wanner G."/>
            <person name="Overmann J."/>
        </authorList>
    </citation>
    <scope>NUCLEOTIDE SEQUENCE [LARGE SCALE GENOMIC DNA]</scope>
    <source>
        <strain evidence="2 3">Swamp67</strain>
    </source>
</reference>
<dbReference type="AlphaFoldDB" id="A0A6M4HAL8"/>
<dbReference type="EMBL" id="CP053073">
    <property type="protein sequence ID" value="QJR15087.1"/>
    <property type="molecule type" value="Genomic_DNA"/>
</dbReference>
<dbReference type="Gene3D" id="3.90.226.10">
    <property type="entry name" value="2-enoyl-CoA Hydratase, Chain A, domain 1"/>
    <property type="match status" value="1"/>
</dbReference>
<feature type="signal peptide" evidence="1">
    <location>
        <begin position="1"/>
        <end position="22"/>
    </location>
</feature>
<dbReference type="RefSeq" id="WP_171162066.1">
    <property type="nucleotide sequence ID" value="NZ_CP053073.1"/>
</dbReference>
<name>A0A6M4HAL8_9PROT</name>
<evidence type="ECO:0000313" key="3">
    <source>
        <dbReference type="Proteomes" id="UP000503096"/>
    </source>
</evidence>
<evidence type="ECO:0000313" key="2">
    <source>
        <dbReference type="EMBL" id="QJR15087.1"/>
    </source>
</evidence>
<proteinExistence type="predicted"/>
<protein>
    <recommendedName>
        <fullName evidence="4">Clp protease</fullName>
    </recommendedName>
</protein>
<evidence type="ECO:0000256" key="1">
    <source>
        <dbReference type="SAM" id="SignalP"/>
    </source>
</evidence>
<evidence type="ECO:0008006" key="4">
    <source>
        <dbReference type="Google" id="ProtNLM"/>
    </source>
</evidence>
<keyword evidence="1" id="KW-0732">Signal</keyword>
<accession>A0A6M4HAL8</accession>
<feature type="chain" id="PRO_5027109087" description="Clp protease" evidence="1">
    <location>
        <begin position="23"/>
        <end position="266"/>
    </location>
</feature>